<dbReference type="PROSITE" id="PS51186">
    <property type="entry name" value="GNAT"/>
    <property type="match status" value="1"/>
</dbReference>
<name>A0A133UNY7_9EURY</name>
<keyword evidence="3" id="KW-1185">Reference proteome</keyword>
<dbReference type="InterPro" id="IPR016181">
    <property type="entry name" value="Acyl_CoA_acyltransferase"/>
</dbReference>
<comment type="caution">
    <text evidence="2">The sequence shown here is derived from an EMBL/GenBank/DDBJ whole genome shotgun (WGS) entry which is preliminary data.</text>
</comment>
<dbReference type="GO" id="GO:0034069">
    <property type="term" value="F:aminoglycoside N-acetyltransferase activity"/>
    <property type="evidence" value="ECO:0007669"/>
    <property type="project" value="TreeGrafter"/>
</dbReference>
<gene>
    <name evidence="2" type="ORF">AKJ65_00060</name>
</gene>
<protein>
    <recommendedName>
        <fullName evidence="1">N-acetyltransferase domain-containing protein</fullName>
    </recommendedName>
</protein>
<dbReference type="Gene3D" id="3.40.630.30">
    <property type="match status" value="1"/>
</dbReference>
<dbReference type="CDD" id="cd04301">
    <property type="entry name" value="NAT_SF"/>
    <property type="match status" value="1"/>
</dbReference>
<dbReference type="InterPro" id="IPR000182">
    <property type="entry name" value="GNAT_dom"/>
</dbReference>
<dbReference type="AlphaFoldDB" id="A0A133UNY7"/>
<evidence type="ECO:0000313" key="2">
    <source>
        <dbReference type="EMBL" id="KXA95881.1"/>
    </source>
</evidence>
<proteinExistence type="predicted"/>
<dbReference type="InterPro" id="IPR051554">
    <property type="entry name" value="Acetyltransferase_Eis"/>
</dbReference>
<dbReference type="GO" id="GO:0030649">
    <property type="term" value="P:aminoglycoside antibiotic catabolic process"/>
    <property type="evidence" value="ECO:0007669"/>
    <property type="project" value="TreeGrafter"/>
</dbReference>
<dbReference type="PANTHER" id="PTHR37817">
    <property type="entry name" value="N-ACETYLTRANSFERASE EIS"/>
    <property type="match status" value="1"/>
</dbReference>
<reference evidence="2 3" key="1">
    <citation type="journal article" date="2016" name="Sci. Rep.">
        <title>Metabolic traits of an uncultured archaeal lineage -MSBL1- from brine pools of the Red Sea.</title>
        <authorList>
            <person name="Mwirichia R."/>
            <person name="Alam I."/>
            <person name="Rashid M."/>
            <person name="Vinu M."/>
            <person name="Ba-Alawi W."/>
            <person name="Anthony Kamau A."/>
            <person name="Kamanda Ngugi D."/>
            <person name="Goker M."/>
            <person name="Klenk H.P."/>
            <person name="Bajic V."/>
            <person name="Stingl U."/>
        </authorList>
    </citation>
    <scope>NUCLEOTIDE SEQUENCE [LARGE SCALE GENOMIC DNA]</scope>
    <source>
        <strain evidence="2">SCGC-AAA259E19</strain>
    </source>
</reference>
<dbReference type="PANTHER" id="PTHR37817:SF1">
    <property type="entry name" value="N-ACETYLTRANSFERASE EIS"/>
    <property type="match status" value="1"/>
</dbReference>
<sequence length="196" mass="22744">MKIVTHDKVDDHQRTELTLACFDYPYSREYIKETTEVDQRVPDWGGDLYAKEDEKVLGMLKVIFPRTRTKNGTEKVGGIGHVCTRPSSSRRGVATRLFEEAEKIMKKEGVRYSFLNTSESLVAHNLYTKLGYRDILAPPKAFKKIENEETKVEFEEVEDPDFIRTTYQKSIEGLTGLVVREEKFWEIAKVWGFPKK</sequence>
<evidence type="ECO:0000259" key="1">
    <source>
        <dbReference type="PROSITE" id="PS51186"/>
    </source>
</evidence>
<accession>A0A133UNY7</accession>
<dbReference type="Proteomes" id="UP000070284">
    <property type="component" value="Unassembled WGS sequence"/>
</dbReference>
<evidence type="ECO:0000313" key="3">
    <source>
        <dbReference type="Proteomes" id="UP000070284"/>
    </source>
</evidence>
<dbReference type="SUPFAM" id="SSF55729">
    <property type="entry name" value="Acyl-CoA N-acyltransferases (Nat)"/>
    <property type="match status" value="1"/>
</dbReference>
<feature type="domain" description="N-acetyltransferase" evidence="1">
    <location>
        <begin position="1"/>
        <end position="149"/>
    </location>
</feature>
<organism evidence="2 3">
    <name type="scientific">candidate division MSBL1 archaeon SCGC-AAA259E19</name>
    <dbReference type="NCBI Taxonomy" id="1698264"/>
    <lineage>
        <taxon>Archaea</taxon>
        <taxon>Methanobacteriati</taxon>
        <taxon>Methanobacteriota</taxon>
        <taxon>candidate division MSBL1</taxon>
    </lineage>
</organism>
<dbReference type="Pfam" id="PF00583">
    <property type="entry name" value="Acetyltransf_1"/>
    <property type="match status" value="1"/>
</dbReference>
<dbReference type="EMBL" id="LHXO01000001">
    <property type="protein sequence ID" value="KXA95881.1"/>
    <property type="molecule type" value="Genomic_DNA"/>
</dbReference>